<keyword evidence="1" id="KW-0472">Membrane</keyword>
<organism evidence="2">
    <name type="scientific">Chromera velia CCMP2878</name>
    <dbReference type="NCBI Taxonomy" id="1169474"/>
    <lineage>
        <taxon>Eukaryota</taxon>
        <taxon>Sar</taxon>
        <taxon>Alveolata</taxon>
        <taxon>Colpodellida</taxon>
        <taxon>Chromeraceae</taxon>
        <taxon>Chromera</taxon>
    </lineage>
</organism>
<accession>A0A0G4HD74</accession>
<keyword evidence="1" id="KW-1133">Transmembrane helix</keyword>
<proteinExistence type="predicted"/>
<protein>
    <submittedName>
        <fullName evidence="2">Uncharacterized protein</fullName>
    </submittedName>
</protein>
<feature type="transmembrane region" description="Helical" evidence="1">
    <location>
        <begin position="369"/>
        <end position="388"/>
    </location>
</feature>
<evidence type="ECO:0000256" key="1">
    <source>
        <dbReference type="SAM" id="Phobius"/>
    </source>
</evidence>
<gene>
    <name evidence="2" type="ORF">Cvel_26443</name>
</gene>
<sequence length="394" mass="42522">MASPGSAEEKRRHAVDEGLQMFRDLVGRHGNWFAQPTRQKVAQYAWGARESSSCQNWKERCPRPGKEGDYWLRFFKTDHDIPGAPQPANEREKFLAAFALSIVNLNAKVKQGAWFHTVLIRLSEMEELVGLSHDDLCVAFEDLVMIVAVSLGVQSALCALDRPATFPTLPPISGGQPPRRTVDSWTRRVRHPENTRMPVVLAGDTKPGFAPADSPEAWAATQVSASFKPFSGPTITPENLAVMLKLAHLFYMPATSVGKPTLFGASKLPEGRFLSRASMEMVAGAAAGAVAFVSAPVDREELRAARTAIESADGAAVAVDAVLVASFFQVITRVVDANDHKMTAFATTLLSVLMRVDGLLKAAQRNRRVIGGVVGTVVVAGAAAVLAARAARRQ</sequence>
<keyword evidence="1" id="KW-0812">Transmembrane</keyword>
<dbReference type="AlphaFoldDB" id="A0A0G4HD74"/>
<dbReference type="VEuPathDB" id="CryptoDB:Cvel_26443"/>
<name>A0A0G4HD74_9ALVE</name>
<reference evidence="2" key="1">
    <citation type="submission" date="2014-11" db="EMBL/GenBank/DDBJ databases">
        <authorList>
            <person name="Otto D Thomas"/>
            <person name="Naeem Raeece"/>
        </authorList>
    </citation>
    <scope>NUCLEOTIDE SEQUENCE</scope>
</reference>
<evidence type="ECO:0000313" key="2">
    <source>
        <dbReference type="EMBL" id="CEM42008.1"/>
    </source>
</evidence>
<dbReference type="EMBL" id="CDMZ01002357">
    <property type="protein sequence ID" value="CEM42008.1"/>
    <property type="molecule type" value="Genomic_DNA"/>
</dbReference>